<evidence type="ECO:0008006" key="3">
    <source>
        <dbReference type="Google" id="ProtNLM"/>
    </source>
</evidence>
<proteinExistence type="predicted"/>
<sequence length="498" mass="57506">MNLMVNLDNDLRDFLIFLRIGNSRDHPLVVWNVLNILYGGHSVTDSPQTLEYIIGRYNSNSIDEKLNEPLITNATLKNILERMADEGGLVEVTSRKVRVRMTSGAYHMRQASIYRITSKGIEFIKTIPKILEAENTVTANVSKIDEYCELIDFLCKPNLMTNDTKLYNSFNNMISAYSDVFKGMHKLSEDLDEISNDLAFNHANEIAENLNKMLKNKAIPAFKKITSRSENIQYLSNQKDFPNKVARSRYGEDNLDAEKNTNNYIKIQERITSSEEYVRKQLKMLSHSFEPTATAMDNNYDSIYIIYNTIINSIRLLGKEYDHLQEQTVDIKELNHQIDELMINYQSISFPKKLPKHLAYDRQVDDPDDLLKASILGPVSYQISSVYKKVATFEDNPVISEENLEMSDLDDALKEFQDLVMKNSTEGEVNHDLELETIIARDEIMKLYSATGYDNYEDFSPFGRPIKEVRSIDTGPIRLHFKKEKYSVHLPRGFNFKF</sequence>
<dbReference type="Proteomes" id="UP001596186">
    <property type="component" value="Unassembled WGS sequence"/>
</dbReference>
<name>A0ABW1UVV8_9LACO</name>
<comment type="caution">
    <text evidence="1">The sequence shown here is derived from an EMBL/GenBank/DDBJ whole genome shotgun (WGS) entry which is preliminary data.</text>
</comment>
<evidence type="ECO:0000313" key="1">
    <source>
        <dbReference type="EMBL" id="MFC6323854.1"/>
    </source>
</evidence>
<gene>
    <name evidence="1" type="ORF">ACFP1F_08895</name>
</gene>
<accession>A0ABW1UVV8</accession>
<reference evidence="2" key="1">
    <citation type="journal article" date="2019" name="Int. J. Syst. Evol. Microbiol.">
        <title>The Global Catalogue of Microorganisms (GCM) 10K type strain sequencing project: providing services to taxonomists for standard genome sequencing and annotation.</title>
        <authorList>
            <consortium name="The Broad Institute Genomics Platform"/>
            <consortium name="The Broad Institute Genome Sequencing Center for Infectious Disease"/>
            <person name="Wu L."/>
            <person name="Ma J."/>
        </authorList>
    </citation>
    <scope>NUCLEOTIDE SEQUENCE [LARGE SCALE GENOMIC DNA]</scope>
    <source>
        <strain evidence="2">CCM 8895</strain>
    </source>
</reference>
<dbReference type="EMBL" id="JBHSSN010000015">
    <property type="protein sequence ID" value="MFC6323854.1"/>
    <property type="molecule type" value="Genomic_DNA"/>
</dbReference>
<evidence type="ECO:0000313" key="2">
    <source>
        <dbReference type="Proteomes" id="UP001596186"/>
    </source>
</evidence>
<organism evidence="1 2">
    <name type="scientific">Companilactobacillus baiquanensis</name>
    <dbReference type="NCBI Taxonomy" id="2486005"/>
    <lineage>
        <taxon>Bacteria</taxon>
        <taxon>Bacillati</taxon>
        <taxon>Bacillota</taxon>
        <taxon>Bacilli</taxon>
        <taxon>Lactobacillales</taxon>
        <taxon>Lactobacillaceae</taxon>
        <taxon>Companilactobacillus</taxon>
    </lineage>
</organism>
<protein>
    <recommendedName>
        <fullName evidence="3">Replicative DNA helicase</fullName>
    </recommendedName>
</protein>
<keyword evidence="2" id="KW-1185">Reference proteome</keyword>